<dbReference type="HOGENOM" id="CLU_091077_1_0_1"/>
<dbReference type="InterPro" id="IPR039175">
    <property type="entry name" value="TIM22"/>
</dbReference>
<name>A0A0D2AK09_9PEZI</name>
<keyword evidence="9" id="KW-0653">Protein transport</keyword>
<dbReference type="GO" id="GO:0042721">
    <property type="term" value="C:TIM22 mitochondrial import inner membrane insertion complex"/>
    <property type="evidence" value="ECO:0007669"/>
    <property type="project" value="UniProtKB-UniRule"/>
</dbReference>
<dbReference type="PANTHER" id="PTHR14110">
    <property type="entry name" value="MITOCHONDRIAL IMPORT INNER MEMBRANE TRANSLOCASE SUBUNIT TIM22"/>
    <property type="match status" value="1"/>
</dbReference>
<dbReference type="OrthoDB" id="75343at2759"/>
<evidence type="ECO:0000256" key="2">
    <source>
        <dbReference type="ARBA" id="ARBA00008444"/>
    </source>
</evidence>
<evidence type="ECO:0000313" key="11">
    <source>
        <dbReference type="Proteomes" id="UP000053259"/>
    </source>
</evidence>
<evidence type="ECO:0000313" key="10">
    <source>
        <dbReference type="EMBL" id="KIW07193.1"/>
    </source>
</evidence>
<keyword evidence="7 9" id="KW-0496">Mitochondrion</keyword>
<evidence type="ECO:0000256" key="3">
    <source>
        <dbReference type="ARBA" id="ARBA00020722"/>
    </source>
</evidence>
<comment type="similarity">
    <text evidence="2 9">Belongs to the Tim17/Tim22/Tim23 family.</text>
</comment>
<keyword evidence="9" id="KW-0813">Transport</keyword>
<comment type="function">
    <text evidence="9">Essential core component of the TIM22 complex, a complex that mediates the import and insertion of multi-pass transmembrane proteins into the mitochondrial inner membrane. In the TIM22 complex, it constitutes the voltage-activated and signal-gated channel. Forms a twin-pore translocase that uses the membrane potential as external driving force in 2 voltage-dependent steps.</text>
</comment>
<reference evidence="10 11" key="1">
    <citation type="submission" date="2015-01" db="EMBL/GenBank/DDBJ databases">
        <title>The Genome Sequence of Ochroconis gallopava CBS43764.</title>
        <authorList>
            <consortium name="The Broad Institute Genomics Platform"/>
            <person name="Cuomo C."/>
            <person name="de Hoog S."/>
            <person name="Gorbushina A."/>
            <person name="Stielow B."/>
            <person name="Teixiera M."/>
            <person name="Abouelleil A."/>
            <person name="Chapman S.B."/>
            <person name="Priest M."/>
            <person name="Young S.K."/>
            <person name="Wortman J."/>
            <person name="Nusbaum C."/>
            <person name="Birren B."/>
        </authorList>
    </citation>
    <scope>NUCLEOTIDE SEQUENCE [LARGE SCALE GENOMIC DNA]</scope>
    <source>
        <strain evidence="10 11">CBS 43764</strain>
    </source>
</reference>
<organism evidence="10 11">
    <name type="scientific">Verruconis gallopava</name>
    <dbReference type="NCBI Taxonomy" id="253628"/>
    <lineage>
        <taxon>Eukaryota</taxon>
        <taxon>Fungi</taxon>
        <taxon>Dikarya</taxon>
        <taxon>Ascomycota</taxon>
        <taxon>Pezizomycotina</taxon>
        <taxon>Dothideomycetes</taxon>
        <taxon>Pleosporomycetidae</taxon>
        <taxon>Venturiales</taxon>
        <taxon>Sympoventuriaceae</taxon>
        <taxon>Verruconis</taxon>
    </lineage>
</organism>
<sequence>MNFPGTGGSSASPLGVMGGGMAGGMTAQQIQEAQMIKTMQAVMESCPGKTVMSGVMGFALGGAFGLFMSSMRYDTPLSTTLPGTNTAIADLPIRQQLKHGLKDMGKQSFSSAKNFGLIGAVFTASECTIEGLRAKNDLWNGVAGGCITGGALAMKAGPQAAAVGCAGFAAFSAAIDAYMRMPEDEKRMPVV</sequence>
<evidence type="ECO:0000256" key="6">
    <source>
        <dbReference type="ARBA" id="ARBA00022989"/>
    </source>
</evidence>
<evidence type="ECO:0000256" key="8">
    <source>
        <dbReference type="ARBA" id="ARBA00023136"/>
    </source>
</evidence>
<evidence type="ECO:0000256" key="9">
    <source>
        <dbReference type="RuleBase" id="RU367038"/>
    </source>
</evidence>
<keyword evidence="9" id="KW-0811">Translocation</keyword>
<keyword evidence="5 9" id="KW-0999">Mitochondrion inner membrane</keyword>
<keyword evidence="11" id="KW-1185">Reference proteome</keyword>
<accession>A0A0D2AK09</accession>
<dbReference type="RefSeq" id="XP_016217062.1">
    <property type="nucleotide sequence ID" value="XM_016355046.1"/>
</dbReference>
<keyword evidence="6" id="KW-1133">Transmembrane helix</keyword>
<dbReference type="GO" id="GO:0045039">
    <property type="term" value="P:protein insertion into mitochondrial inner membrane"/>
    <property type="evidence" value="ECO:0007669"/>
    <property type="project" value="UniProtKB-UniRule"/>
</dbReference>
<comment type="subcellular location">
    <subcellularLocation>
        <location evidence="1 9">Mitochondrion inner membrane</location>
        <topology evidence="1 9">Multi-pass membrane protein</topology>
    </subcellularLocation>
</comment>
<dbReference type="InParanoid" id="A0A0D2AK09"/>
<keyword evidence="8" id="KW-0472">Membrane</keyword>
<dbReference type="GO" id="GO:0030943">
    <property type="term" value="F:mitochondrion targeting sequence binding"/>
    <property type="evidence" value="ECO:0007669"/>
    <property type="project" value="TreeGrafter"/>
</dbReference>
<dbReference type="VEuPathDB" id="FungiDB:PV09_02059"/>
<dbReference type="GO" id="GO:0008320">
    <property type="term" value="F:protein transmembrane transporter activity"/>
    <property type="evidence" value="ECO:0007669"/>
    <property type="project" value="UniProtKB-UniRule"/>
</dbReference>
<gene>
    <name evidence="10" type="ORF">PV09_02059</name>
</gene>
<dbReference type="Proteomes" id="UP000053259">
    <property type="component" value="Unassembled WGS sequence"/>
</dbReference>
<dbReference type="EMBL" id="KN847533">
    <property type="protein sequence ID" value="KIW07193.1"/>
    <property type="molecule type" value="Genomic_DNA"/>
</dbReference>
<evidence type="ECO:0000256" key="7">
    <source>
        <dbReference type="ARBA" id="ARBA00023128"/>
    </source>
</evidence>
<evidence type="ECO:0000256" key="5">
    <source>
        <dbReference type="ARBA" id="ARBA00022792"/>
    </source>
</evidence>
<evidence type="ECO:0000256" key="1">
    <source>
        <dbReference type="ARBA" id="ARBA00004448"/>
    </source>
</evidence>
<dbReference type="AlphaFoldDB" id="A0A0D2AK09"/>
<dbReference type="GeneID" id="27310032"/>
<evidence type="ECO:0000256" key="4">
    <source>
        <dbReference type="ARBA" id="ARBA00022692"/>
    </source>
</evidence>
<dbReference type="STRING" id="253628.A0A0D2AK09"/>
<dbReference type="FunCoup" id="A0A0D2AK09">
    <property type="interactions" value="653"/>
</dbReference>
<comment type="subunit">
    <text evidence="9">Component of the TIM22 complex.</text>
</comment>
<dbReference type="PANTHER" id="PTHR14110:SF0">
    <property type="entry name" value="MITOCHONDRIAL IMPORT INNER MEMBRANE TRANSLOCASE SUBUNIT TIM22"/>
    <property type="match status" value="1"/>
</dbReference>
<keyword evidence="4" id="KW-0812">Transmembrane</keyword>
<protein>
    <recommendedName>
        <fullName evidence="3 9">Mitochondrial import inner membrane translocase subunit TIM22</fullName>
    </recommendedName>
</protein>
<dbReference type="Pfam" id="PF02466">
    <property type="entry name" value="Tim17"/>
    <property type="match status" value="1"/>
</dbReference>
<proteinExistence type="inferred from homology"/>